<keyword evidence="9 15" id="KW-0560">Oxidoreductase</keyword>
<keyword evidence="8 16" id="KW-1133">Transmembrane helix</keyword>
<feature type="domain" description="FAD-binding FR-type" evidence="17">
    <location>
        <begin position="51"/>
        <end position="155"/>
    </location>
</feature>
<feature type="binding site" evidence="14">
    <location>
        <position position="129"/>
    </location>
    <ligand>
        <name>FAD</name>
        <dbReference type="ChEBI" id="CHEBI:57692"/>
    </ligand>
</feature>
<feature type="binding site" evidence="14">
    <location>
        <position position="104"/>
    </location>
    <ligand>
        <name>FAD</name>
        <dbReference type="ChEBI" id="CHEBI:57692"/>
    </ligand>
</feature>
<reference evidence="18 19" key="1">
    <citation type="journal article" date="2019" name="BMC Genomics">
        <title>Chromosome level assembly and comparative genome analysis confirm lager-brewing yeasts originated from a single hybridization.</title>
        <authorList>
            <person name="Salazar A.N."/>
            <person name="Gorter de Vries A.R."/>
            <person name="van den Broek M."/>
            <person name="Brouwers N."/>
            <person name="de la Torre Cortes P."/>
            <person name="Kuijpers N.G.A."/>
            <person name="Daran J.G."/>
            <person name="Abeel T."/>
        </authorList>
    </citation>
    <scope>NUCLEOTIDE SEQUENCE [LARGE SCALE GENOMIC DNA]</scope>
    <source>
        <strain evidence="18 19">CBS 1483</strain>
    </source>
</reference>
<evidence type="ECO:0000256" key="1">
    <source>
        <dbReference type="ARBA" id="ARBA00001974"/>
    </source>
</evidence>
<dbReference type="AlphaFoldDB" id="A0A6C1EBQ7"/>
<dbReference type="FunFam" id="3.40.50.80:FF:000009">
    <property type="entry name" value="NADH-cytochrome b5 reductase"/>
    <property type="match status" value="1"/>
</dbReference>
<comment type="catalytic activity">
    <reaction evidence="13 15">
        <text>2 Fe(III)-[cytochrome b5] + NADH = 2 Fe(II)-[cytochrome b5] + NAD(+) + H(+)</text>
        <dbReference type="Rhea" id="RHEA:46680"/>
        <dbReference type="Rhea" id="RHEA-COMP:10438"/>
        <dbReference type="Rhea" id="RHEA-COMP:10439"/>
        <dbReference type="ChEBI" id="CHEBI:15378"/>
        <dbReference type="ChEBI" id="CHEBI:29033"/>
        <dbReference type="ChEBI" id="CHEBI:29034"/>
        <dbReference type="ChEBI" id="CHEBI:57540"/>
        <dbReference type="ChEBI" id="CHEBI:57945"/>
        <dbReference type="EC" id="1.6.2.2"/>
    </reaction>
</comment>
<dbReference type="Gene3D" id="2.40.30.10">
    <property type="entry name" value="Translation factors"/>
    <property type="match status" value="1"/>
</dbReference>
<dbReference type="Pfam" id="PF00970">
    <property type="entry name" value="FAD_binding_6"/>
    <property type="match status" value="1"/>
</dbReference>
<protein>
    <recommendedName>
        <fullName evidence="15">NADH-cytochrome b5 reductase</fullName>
        <ecNumber evidence="15">1.6.2.2</ecNumber>
    </recommendedName>
</protein>
<feature type="binding site" evidence="14">
    <location>
        <position position="121"/>
    </location>
    <ligand>
        <name>FAD</name>
        <dbReference type="ChEBI" id="CHEBI:57692"/>
    </ligand>
</feature>
<dbReference type="Gene3D" id="3.40.50.80">
    <property type="entry name" value="Nucleotide-binding domain of ferredoxin-NADP reductase (FNR) module"/>
    <property type="match status" value="1"/>
</dbReference>
<evidence type="ECO:0000256" key="5">
    <source>
        <dbReference type="ARBA" id="ARBA00022692"/>
    </source>
</evidence>
<dbReference type="FunFam" id="2.40.30.10:FF:000032">
    <property type="entry name" value="NADH-cytochrome b5 reductase"/>
    <property type="match status" value="1"/>
</dbReference>
<dbReference type="InterPro" id="IPR039261">
    <property type="entry name" value="FNR_nucleotide-bd"/>
</dbReference>
<dbReference type="GO" id="GO:0090524">
    <property type="term" value="F:cytochrome-b5 reductase activity, acting on NADH"/>
    <property type="evidence" value="ECO:0007669"/>
    <property type="project" value="UniProtKB-EC"/>
</dbReference>
<sequence>MFSRLSRSHSKALPIALGTAAIAAAAAFYFANRNQHSFIFNDSNKVFKGDDKWIDLPISKIEEESHDTRRFTFKLPSEDSEMGLVLASALFAKFVTPKGSNVVRPYTPVSDLAQKGHFQLVIKHYEGGKMSSHLFDLKPNDTVSFKGPIMKWKWQPNSFKSITLLGAGTGINPLYQLAHNIVQNPNDKTKVNLLYGNKTPQDILLKKELDDLQERFPEKFTVNYFVDDKQEVLDFDGEVGFISKDFIQEHIPGPKEDTHLFVCGPPPFMNAYSGEKKSPKDQGELIGILNNLGYSKDQVFKF</sequence>
<evidence type="ECO:0000256" key="8">
    <source>
        <dbReference type="ARBA" id="ARBA00022989"/>
    </source>
</evidence>
<keyword evidence="7 14" id="KW-0274">FAD</keyword>
<feature type="binding site" evidence="14">
    <location>
        <position position="106"/>
    </location>
    <ligand>
        <name>FAD</name>
        <dbReference type="ChEBI" id="CHEBI:57692"/>
    </ligand>
</feature>
<keyword evidence="11" id="KW-0496">Mitochondrion</keyword>
<dbReference type="PRINTS" id="PR00406">
    <property type="entry name" value="CYTB5RDTASE"/>
</dbReference>
<dbReference type="GO" id="GO:0006696">
    <property type="term" value="P:ergosterol biosynthetic process"/>
    <property type="evidence" value="ECO:0007669"/>
    <property type="project" value="TreeGrafter"/>
</dbReference>
<evidence type="ECO:0000256" key="9">
    <source>
        <dbReference type="ARBA" id="ARBA00023002"/>
    </source>
</evidence>
<dbReference type="EC" id="1.6.2.2" evidence="15"/>
<dbReference type="InterPro" id="IPR008333">
    <property type="entry name" value="Cbr1-like_FAD-bd_dom"/>
</dbReference>
<evidence type="ECO:0000256" key="10">
    <source>
        <dbReference type="ARBA" id="ARBA00023027"/>
    </source>
</evidence>
<evidence type="ECO:0000256" key="16">
    <source>
        <dbReference type="SAM" id="Phobius"/>
    </source>
</evidence>
<dbReference type="InterPro" id="IPR017938">
    <property type="entry name" value="Riboflavin_synthase-like_b-brl"/>
</dbReference>
<evidence type="ECO:0000256" key="13">
    <source>
        <dbReference type="ARBA" id="ARBA00047682"/>
    </source>
</evidence>
<evidence type="ECO:0000313" key="19">
    <source>
        <dbReference type="Proteomes" id="UP000501346"/>
    </source>
</evidence>
<evidence type="ECO:0000256" key="6">
    <source>
        <dbReference type="ARBA" id="ARBA00022787"/>
    </source>
</evidence>
<dbReference type="PRINTS" id="PR00371">
    <property type="entry name" value="FPNCR"/>
</dbReference>
<evidence type="ECO:0000256" key="12">
    <source>
        <dbReference type="ARBA" id="ARBA00023136"/>
    </source>
</evidence>
<dbReference type="SUPFAM" id="SSF63380">
    <property type="entry name" value="Riboflavin synthase domain-like"/>
    <property type="match status" value="1"/>
</dbReference>
<evidence type="ECO:0000256" key="11">
    <source>
        <dbReference type="ARBA" id="ARBA00023128"/>
    </source>
</evidence>
<feature type="transmembrane region" description="Helical" evidence="16">
    <location>
        <begin position="12"/>
        <end position="31"/>
    </location>
</feature>
<evidence type="ECO:0000256" key="4">
    <source>
        <dbReference type="ARBA" id="ARBA00022630"/>
    </source>
</evidence>
<name>A0A6C1EBQ7_SACPS</name>
<keyword evidence="19" id="KW-1185">Reference proteome</keyword>
<dbReference type="PROSITE" id="PS51384">
    <property type="entry name" value="FAD_FR"/>
    <property type="match status" value="1"/>
</dbReference>
<dbReference type="EMBL" id="CP049008">
    <property type="protein sequence ID" value="QID86310.1"/>
    <property type="molecule type" value="Genomic_DNA"/>
</dbReference>
<dbReference type="PANTHER" id="PTHR19370:SF171">
    <property type="entry name" value="NADH-CYTOCHROME B5 REDUCTASE 2"/>
    <property type="match status" value="1"/>
</dbReference>
<keyword evidence="5 16" id="KW-0812">Transmembrane</keyword>
<organism evidence="18 19">
    <name type="scientific">Saccharomyces pastorianus</name>
    <name type="common">Lager yeast</name>
    <name type="synonym">Saccharomyces cerevisiae x Saccharomyces eubayanus</name>
    <dbReference type="NCBI Taxonomy" id="27292"/>
    <lineage>
        <taxon>Eukaryota</taxon>
        <taxon>Fungi</taxon>
        <taxon>Dikarya</taxon>
        <taxon>Ascomycota</taxon>
        <taxon>Saccharomycotina</taxon>
        <taxon>Saccharomycetes</taxon>
        <taxon>Saccharomycetales</taxon>
        <taxon>Saccharomycetaceae</taxon>
        <taxon>Saccharomyces</taxon>
    </lineage>
</organism>
<dbReference type="GO" id="GO:0003954">
    <property type="term" value="F:NADH dehydrogenase activity"/>
    <property type="evidence" value="ECO:0007669"/>
    <property type="project" value="UniProtKB-ARBA"/>
</dbReference>
<gene>
    <name evidence="18" type="primary">MCR1_2</name>
    <name evidence="18" type="ORF">GRS66_008932</name>
</gene>
<dbReference type="Pfam" id="PF00175">
    <property type="entry name" value="NAD_binding_1"/>
    <property type="match status" value="1"/>
</dbReference>
<evidence type="ECO:0000313" key="18">
    <source>
        <dbReference type="EMBL" id="QID86310.1"/>
    </source>
</evidence>
<comment type="similarity">
    <text evidence="3 15">Belongs to the flavoprotein pyridine nucleotide cytochrome reductase family.</text>
</comment>
<comment type="subcellular location">
    <subcellularLocation>
        <location evidence="2">Mitochondrion outer membrane</location>
        <topology evidence="2">Single-pass membrane protein</topology>
    </subcellularLocation>
</comment>
<dbReference type="InterPro" id="IPR001709">
    <property type="entry name" value="Flavoprot_Pyr_Nucl_cyt_Rdtase"/>
</dbReference>
<dbReference type="CDD" id="cd06183">
    <property type="entry name" value="cyt_b5_reduct_like"/>
    <property type="match status" value="1"/>
</dbReference>
<dbReference type="InterPro" id="IPR017927">
    <property type="entry name" value="FAD-bd_FR_type"/>
</dbReference>
<keyword evidence="6" id="KW-1000">Mitochondrion outer membrane</keyword>
<evidence type="ECO:0000256" key="3">
    <source>
        <dbReference type="ARBA" id="ARBA00006105"/>
    </source>
</evidence>
<feature type="binding site" evidence="14">
    <location>
        <position position="105"/>
    </location>
    <ligand>
        <name>FAD</name>
        <dbReference type="ChEBI" id="CHEBI:57692"/>
    </ligand>
</feature>
<dbReference type="InterPro" id="IPR001834">
    <property type="entry name" value="CBR-like"/>
</dbReference>
<dbReference type="PANTHER" id="PTHR19370">
    <property type="entry name" value="NADH-CYTOCHROME B5 REDUCTASE"/>
    <property type="match status" value="1"/>
</dbReference>
<evidence type="ECO:0000256" key="14">
    <source>
        <dbReference type="PIRSR" id="PIRSR601834-1"/>
    </source>
</evidence>
<evidence type="ECO:0000259" key="17">
    <source>
        <dbReference type="PROSITE" id="PS51384"/>
    </source>
</evidence>
<dbReference type="GO" id="GO:0005741">
    <property type="term" value="C:mitochondrial outer membrane"/>
    <property type="evidence" value="ECO:0007669"/>
    <property type="project" value="UniProtKB-SubCell"/>
</dbReference>
<keyword evidence="4 14" id="KW-0285">Flavoprotein</keyword>
<evidence type="ECO:0000256" key="2">
    <source>
        <dbReference type="ARBA" id="ARBA00004572"/>
    </source>
</evidence>
<comment type="cofactor">
    <cofactor evidence="1 14 15">
        <name>FAD</name>
        <dbReference type="ChEBI" id="CHEBI:57692"/>
    </cofactor>
</comment>
<keyword evidence="10 15" id="KW-0520">NAD</keyword>
<proteinExistence type="inferred from homology"/>
<dbReference type="OrthoDB" id="432685at2759"/>
<evidence type="ECO:0000256" key="7">
    <source>
        <dbReference type="ARBA" id="ARBA00022827"/>
    </source>
</evidence>
<feature type="binding site" evidence="14">
    <location>
        <position position="131"/>
    </location>
    <ligand>
        <name>FAD</name>
        <dbReference type="ChEBI" id="CHEBI:57692"/>
    </ligand>
</feature>
<feature type="binding site" evidence="14">
    <location>
        <position position="123"/>
    </location>
    <ligand>
        <name>FAD</name>
        <dbReference type="ChEBI" id="CHEBI:57692"/>
    </ligand>
</feature>
<feature type="binding site" evidence="14">
    <location>
        <position position="130"/>
    </location>
    <ligand>
        <name>FAD</name>
        <dbReference type="ChEBI" id="CHEBI:57692"/>
    </ligand>
</feature>
<dbReference type="InterPro" id="IPR001433">
    <property type="entry name" value="OxRdtase_FAD/NAD-bd"/>
</dbReference>
<evidence type="ECO:0000256" key="15">
    <source>
        <dbReference type="RuleBase" id="RU361226"/>
    </source>
</evidence>
<accession>A0A6C1EBQ7</accession>
<keyword evidence="12 16" id="KW-0472">Membrane</keyword>
<dbReference type="SUPFAM" id="SSF52343">
    <property type="entry name" value="Ferredoxin reductase-like, C-terminal NADP-linked domain"/>
    <property type="match status" value="1"/>
</dbReference>
<dbReference type="Proteomes" id="UP000501346">
    <property type="component" value="Chromosome SeXI"/>
</dbReference>